<evidence type="ECO:0000313" key="8">
    <source>
        <dbReference type="EMBL" id="KAK7506813.1"/>
    </source>
</evidence>
<feature type="transmembrane region" description="Helical" evidence="7">
    <location>
        <begin position="519"/>
        <end position="540"/>
    </location>
</feature>
<dbReference type="EMBL" id="JACVVK020000005">
    <property type="protein sequence ID" value="KAK7506813.1"/>
    <property type="molecule type" value="Genomic_DNA"/>
</dbReference>
<comment type="caution">
    <text evidence="8">The sequence shown here is derived from an EMBL/GenBank/DDBJ whole genome shotgun (WGS) entry which is preliminary data.</text>
</comment>
<feature type="transmembrane region" description="Helical" evidence="7">
    <location>
        <begin position="110"/>
        <end position="133"/>
    </location>
</feature>
<sequence length="644" mass="69181">MKQSGSASTLAEAESGGKKRRDRMAVARKHERTGGGMSVVQKLLLNAQLLGNEANTNFEQLYTVPNLQLLGMPLKLVSLTAVVAGPVGTLLMPLLGWLSDKGSNPNRRKMMTVILCMALLVSGVFCVVLANVLHLQSRSNPIPAAKDATDLKGRESNTSPRYSSKIQTAYQRHWNVTADGKTGPPFAAQIGLLAFVLLDVGFDLTNAFVKAWVLTCSPRAEHTSVLMMGTAIGSVGGLVTSTLAVVDFDVSLFGLGDNEGMGLAVQVCVQAIAVLFLVLAGSVLTILVGYRQLQSKTENLEKGSIDEDNVKPKRADHTKANDCDESKQPLLQTRKTMDQAVHQGVPADYGSGQRQTGDPVAARVSPVTDVCYRSATCTYADGTCESFHRSADIRRQRSAPVTHGNGSDPVAASDSSSVGVTCNSRFHIFRSSQNTFKWKIGCICASLYFSVGLVHMFSMMSTDYVGKTIYGGNPEAEPGSDSLRNYQTGVRFASVGFIVYYISYLLASACHKRVHQVLGYLKEYALVQMSASACMVTLALTARMEVYFLLCILAGFQRASYFVIPYAVTNDLIQAQAQESGRDGGAKLGLFMSLVSGMIPLAYSTIFTSVGPLEYITGDVSTPLWLGAACGCLSTICFLPVGYL</sequence>
<evidence type="ECO:0000256" key="5">
    <source>
        <dbReference type="ARBA" id="ARBA00023136"/>
    </source>
</evidence>
<keyword evidence="3 7" id="KW-0812">Transmembrane</keyword>
<feature type="transmembrane region" description="Helical" evidence="7">
    <location>
        <begin position="546"/>
        <end position="568"/>
    </location>
</feature>
<evidence type="ECO:0000313" key="9">
    <source>
        <dbReference type="Proteomes" id="UP001519460"/>
    </source>
</evidence>
<feature type="transmembrane region" description="Helical" evidence="7">
    <location>
        <begin position="190"/>
        <end position="213"/>
    </location>
</feature>
<feature type="transmembrane region" description="Helical" evidence="7">
    <location>
        <begin position="438"/>
        <end position="457"/>
    </location>
</feature>
<dbReference type="GO" id="GO:0016020">
    <property type="term" value="C:membrane"/>
    <property type="evidence" value="ECO:0007669"/>
    <property type="project" value="UniProtKB-SubCell"/>
</dbReference>
<keyword evidence="9" id="KW-1185">Reference proteome</keyword>
<feature type="region of interest" description="Disordered" evidence="6">
    <location>
        <begin position="1"/>
        <end position="31"/>
    </location>
</feature>
<dbReference type="InterPro" id="IPR036259">
    <property type="entry name" value="MFS_trans_sf"/>
</dbReference>
<feature type="transmembrane region" description="Helical" evidence="7">
    <location>
        <begin position="489"/>
        <end position="507"/>
    </location>
</feature>
<gene>
    <name evidence="8" type="ORF">BaRGS_00001664</name>
</gene>
<feature type="transmembrane region" description="Helical" evidence="7">
    <location>
        <begin position="76"/>
        <end position="98"/>
    </location>
</feature>
<evidence type="ECO:0000256" key="6">
    <source>
        <dbReference type="SAM" id="MobiDB-lite"/>
    </source>
</evidence>
<evidence type="ECO:0000256" key="7">
    <source>
        <dbReference type="SAM" id="Phobius"/>
    </source>
</evidence>
<dbReference type="Proteomes" id="UP001519460">
    <property type="component" value="Unassembled WGS sequence"/>
</dbReference>
<accession>A0ABD0M4Z6</accession>
<evidence type="ECO:0000256" key="2">
    <source>
        <dbReference type="ARBA" id="ARBA00022448"/>
    </source>
</evidence>
<evidence type="ECO:0000256" key="1">
    <source>
        <dbReference type="ARBA" id="ARBA00004141"/>
    </source>
</evidence>
<evidence type="ECO:0000256" key="4">
    <source>
        <dbReference type="ARBA" id="ARBA00022989"/>
    </source>
</evidence>
<feature type="transmembrane region" description="Helical" evidence="7">
    <location>
        <begin position="588"/>
        <end position="610"/>
    </location>
</feature>
<keyword evidence="5 7" id="KW-0472">Membrane</keyword>
<feature type="compositionally biased region" description="Low complexity" evidence="6">
    <location>
        <begin position="406"/>
        <end position="416"/>
    </location>
</feature>
<dbReference type="PANTHER" id="PTHR19432:SF35">
    <property type="entry name" value="SOLUTE CARRIER FAMILY 45 MEMBER 3 ISOFORM X1"/>
    <property type="match status" value="1"/>
</dbReference>
<evidence type="ECO:0000256" key="3">
    <source>
        <dbReference type="ARBA" id="ARBA00022692"/>
    </source>
</evidence>
<feature type="region of interest" description="Disordered" evidence="6">
    <location>
        <begin position="143"/>
        <end position="162"/>
    </location>
</feature>
<feature type="transmembrane region" description="Helical" evidence="7">
    <location>
        <begin position="622"/>
        <end position="643"/>
    </location>
</feature>
<reference evidence="8 9" key="1">
    <citation type="journal article" date="2023" name="Sci. Data">
        <title>Genome assembly of the Korean intertidal mud-creeper Batillaria attramentaria.</title>
        <authorList>
            <person name="Patra A.K."/>
            <person name="Ho P.T."/>
            <person name="Jun S."/>
            <person name="Lee S.J."/>
            <person name="Kim Y."/>
            <person name="Won Y.J."/>
        </authorList>
    </citation>
    <scope>NUCLEOTIDE SEQUENCE [LARGE SCALE GENOMIC DNA]</scope>
    <source>
        <strain evidence="8">Wonlab-2016</strain>
    </source>
</reference>
<keyword evidence="2" id="KW-0813">Transport</keyword>
<dbReference type="AlphaFoldDB" id="A0ABD0M4Z6"/>
<comment type="subcellular location">
    <subcellularLocation>
        <location evidence="1">Membrane</location>
        <topology evidence="1">Multi-pass membrane protein</topology>
    </subcellularLocation>
</comment>
<dbReference type="Gene3D" id="1.20.1250.20">
    <property type="entry name" value="MFS general substrate transporter like domains"/>
    <property type="match status" value="1"/>
</dbReference>
<feature type="region of interest" description="Disordered" evidence="6">
    <location>
        <begin position="393"/>
        <end position="416"/>
    </location>
</feature>
<keyword evidence="4 7" id="KW-1133">Transmembrane helix</keyword>
<feature type="transmembrane region" description="Helical" evidence="7">
    <location>
        <begin position="225"/>
        <end position="244"/>
    </location>
</feature>
<proteinExistence type="predicted"/>
<feature type="compositionally biased region" description="Basic residues" evidence="6">
    <location>
        <begin position="18"/>
        <end position="31"/>
    </location>
</feature>
<protein>
    <submittedName>
        <fullName evidence="8">Uncharacterized protein</fullName>
    </submittedName>
</protein>
<dbReference type="PANTHER" id="PTHR19432">
    <property type="entry name" value="SUGAR TRANSPORTER"/>
    <property type="match status" value="1"/>
</dbReference>
<organism evidence="8 9">
    <name type="scientific">Batillaria attramentaria</name>
    <dbReference type="NCBI Taxonomy" id="370345"/>
    <lineage>
        <taxon>Eukaryota</taxon>
        <taxon>Metazoa</taxon>
        <taxon>Spiralia</taxon>
        <taxon>Lophotrochozoa</taxon>
        <taxon>Mollusca</taxon>
        <taxon>Gastropoda</taxon>
        <taxon>Caenogastropoda</taxon>
        <taxon>Sorbeoconcha</taxon>
        <taxon>Cerithioidea</taxon>
        <taxon>Batillariidae</taxon>
        <taxon>Batillaria</taxon>
    </lineage>
</organism>
<dbReference type="SUPFAM" id="SSF103473">
    <property type="entry name" value="MFS general substrate transporter"/>
    <property type="match status" value="1"/>
</dbReference>
<name>A0ABD0M4Z6_9CAEN</name>
<feature type="transmembrane region" description="Helical" evidence="7">
    <location>
        <begin position="264"/>
        <end position="290"/>
    </location>
</feature>